<evidence type="ECO:0000256" key="5">
    <source>
        <dbReference type="ARBA" id="ARBA00023163"/>
    </source>
</evidence>
<reference evidence="9" key="3">
    <citation type="submission" date="2025-09" db="UniProtKB">
        <authorList>
            <consortium name="Ensembl"/>
        </authorList>
    </citation>
    <scope>IDENTIFICATION</scope>
</reference>
<dbReference type="PANTHER" id="PTHR12198">
    <property type="entry name" value="HOMEOBOX PROTEIN PROSPERO/PROX-1/CEH-26"/>
    <property type="match status" value="1"/>
</dbReference>
<evidence type="ECO:0000256" key="1">
    <source>
        <dbReference type="ARBA" id="ARBA00004123"/>
    </source>
</evidence>
<dbReference type="Ensembl" id="ENSCSAVT00000013114.1">
    <property type="protein sequence ID" value="ENSCSAVP00000012965.1"/>
    <property type="gene ID" value="ENSCSAVG00000007613.1"/>
</dbReference>
<dbReference type="GO" id="GO:0048598">
    <property type="term" value="P:embryonic morphogenesis"/>
    <property type="evidence" value="ECO:0007669"/>
    <property type="project" value="UniProtKB-ARBA"/>
</dbReference>
<reference evidence="10" key="1">
    <citation type="submission" date="2003-08" db="EMBL/GenBank/DDBJ databases">
        <authorList>
            <person name="Birren B."/>
            <person name="Nusbaum C."/>
            <person name="Abebe A."/>
            <person name="Abouelleil A."/>
            <person name="Adekoya E."/>
            <person name="Ait-zahra M."/>
            <person name="Allen N."/>
            <person name="Allen T."/>
            <person name="An P."/>
            <person name="Anderson M."/>
            <person name="Anderson S."/>
            <person name="Arachchi H."/>
            <person name="Armbruster J."/>
            <person name="Bachantsang P."/>
            <person name="Baldwin J."/>
            <person name="Barry A."/>
            <person name="Bayul T."/>
            <person name="Blitshsteyn B."/>
            <person name="Bloom T."/>
            <person name="Blye J."/>
            <person name="Boguslavskiy L."/>
            <person name="Borowsky M."/>
            <person name="Boukhgalter B."/>
            <person name="Brunache A."/>
            <person name="Butler J."/>
            <person name="Calixte N."/>
            <person name="Calvo S."/>
            <person name="Camarata J."/>
            <person name="Campo K."/>
            <person name="Chang J."/>
            <person name="Cheshatsang Y."/>
            <person name="Citroen M."/>
            <person name="Collymore A."/>
            <person name="Considine T."/>
            <person name="Cook A."/>
            <person name="Cooke P."/>
            <person name="Corum B."/>
            <person name="Cuomo C."/>
            <person name="David R."/>
            <person name="Dawoe T."/>
            <person name="Degray S."/>
            <person name="Dodge S."/>
            <person name="Dooley K."/>
            <person name="Dorje P."/>
            <person name="Dorjee K."/>
            <person name="Dorris L."/>
            <person name="Duffey N."/>
            <person name="Dupes A."/>
            <person name="Elkins T."/>
            <person name="Engels R."/>
            <person name="Erickson J."/>
            <person name="Farina A."/>
            <person name="Faro S."/>
            <person name="Ferreira P."/>
            <person name="Fischer H."/>
            <person name="Fitzgerald M."/>
            <person name="Foley K."/>
            <person name="Gage D."/>
            <person name="Galagan J."/>
            <person name="Gearin G."/>
            <person name="Gnerre S."/>
            <person name="Gnirke A."/>
            <person name="Goyette A."/>
            <person name="Graham J."/>
            <person name="Grandbois E."/>
            <person name="Gyaltsen K."/>
            <person name="Hafez N."/>
            <person name="Hagopian D."/>
            <person name="Hagos B."/>
            <person name="Hall J."/>
            <person name="Hatcher B."/>
            <person name="Heller A."/>
            <person name="Higgins H."/>
            <person name="Honan T."/>
            <person name="Horn A."/>
            <person name="Houde N."/>
            <person name="Hughes L."/>
            <person name="Hulme W."/>
            <person name="Husby E."/>
            <person name="Iliev I."/>
            <person name="Jaffe D."/>
            <person name="Jones C."/>
            <person name="Kamal M."/>
            <person name="Kamat A."/>
            <person name="Kamvysselis M."/>
            <person name="Karlsson E."/>
            <person name="Kells C."/>
            <person name="Kieu A."/>
            <person name="Kisner P."/>
            <person name="Kodira C."/>
            <person name="Kulbokas E."/>
            <person name="Labutti K."/>
            <person name="Lama D."/>
            <person name="Landers T."/>
            <person name="Leger J."/>
            <person name="Levine S."/>
            <person name="Lewis D."/>
            <person name="Lewis T."/>
            <person name="Lindblad-toh K."/>
            <person name="Liu X."/>
            <person name="Lokyitsang T."/>
            <person name="Lokyitsang Y."/>
            <person name="Lucien O."/>
            <person name="Lui A."/>
            <person name="Ma L.J."/>
            <person name="Mabbitt R."/>
            <person name="Macdonald J."/>
            <person name="Maclean C."/>
            <person name="Major J."/>
            <person name="Manning J."/>
            <person name="Marabella R."/>
            <person name="Maru K."/>
            <person name="Matthews C."/>
            <person name="Mauceli E."/>
            <person name="Mccarthy M."/>
            <person name="Mcdonough S."/>
            <person name="Mcghee T."/>
            <person name="Meldrim J."/>
            <person name="Meneus L."/>
            <person name="Mesirov J."/>
            <person name="Mihalev A."/>
            <person name="Mihova T."/>
            <person name="Mikkelsen T."/>
            <person name="Mlenga V."/>
            <person name="Moru K."/>
            <person name="Mozes J."/>
            <person name="Mulrain L."/>
            <person name="Munson G."/>
            <person name="Naylor J."/>
            <person name="Newes C."/>
            <person name="Nguyen C."/>
            <person name="Nguyen N."/>
            <person name="Nguyen T."/>
            <person name="Nicol R."/>
            <person name="Nielsen C."/>
            <person name="Nizzari M."/>
            <person name="Norbu C."/>
            <person name="Norbu N."/>
            <person name="O'donnell P."/>
            <person name="Okoawo O."/>
            <person name="O'leary S."/>
            <person name="Omotosho B."/>
            <person name="O'neill K."/>
            <person name="Osman S."/>
            <person name="Parker S."/>
            <person name="Perrin D."/>
            <person name="Phunkhang P."/>
            <person name="Piqani B."/>
            <person name="Purcell S."/>
            <person name="Rachupka T."/>
            <person name="Ramasamy U."/>
            <person name="Rameau R."/>
            <person name="Ray V."/>
            <person name="Raymond C."/>
            <person name="Retta R."/>
            <person name="Richardson S."/>
            <person name="Rise C."/>
            <person name="Rodriguez J."/>
            <person name="Rogers J."/>
            <person name="Rogov P."/>
            <person name="Rutman M."/>
            <person name="Schupbach R."/>
            <person name="Seaman C."/>
            <person name="Settipalli S."/>
            <person name="Sharpe T."/>
            <person name="Sheridan J."/>
            <person name="Sherpa N."/>
            <person name="Shi J."/>
            <person name="Smirnov S."/>
            <person name="Smith C."/>
            <person name="Sougnez C."/>
            <person name="Spencer B."/>
            <person name="Stalker J."/>
            <person name="Stange-thomann N."/>
            <person name="Stavropoulos S."/>
            <person name="Stetson K."/>
            <person name="Stone C."/>
            <person name="Stone S."/>
            <person name="Stubbs M."/>
            <person name="Talamas J."/>
            <person name="Tchuinga P."/>
            <person name="Tenzing P."/>
            <person name="Tesfaye S."/>
            <person name="Theodore J."/>
            <person name="Thoulutsang Y."/>
            <person name="Topham K."/>
            <person name="Towey S."/>
            <person name="Tsamla T."/>
            <person name="Tsomo N."/>
            <person name="Vallee D."/>
            <person name="Vassiliev H."/>
            <person name="Venkataraman V."/>
            <person name="Vinson J."/>
            <person name="Vo A."/>
            <person name="Wade C."/>
            <person name="Wang S."/>
            <person name="Wangchuk T."/>
            <person name="Wangdi T."/>
            <person name="Whittaker C."/>
            <person name="Wilkinson J."/>
            <person name="Wu Y."/>
            <person name="Wyman D."/>
            <person name="Yadav S."/>
            <person name="Yang S."/>
            <person name="Yang X."/>
            <person name="Yeager S."/>
            <person name="Yee E."/>
            <person name="Young G."/>
            <person name="Zainoun J."/>
            <person name="Zembeck L."/>
            <person name="Zimmer A."/>
            <person name="Zody M."/>
            <person name="Lander E."/>
        </authorList>
    </citation>
    <scope>NUCLEOTIDE SEQUENCE [LARGE SCALE GENOMIC DNA]</scope>
</reference>
<proteinExistence type="predicted"/>
<protein>
    <recommendedName>
        <fullName evidence="8">Prospero domain-containing protein</fullName>
    </recommendedName>
</protein>
<dbReference type="Proteomes" id="UP000007875">
    <property type="component" value="Unassembled WGS sequence"/>
</dbReference>
<dbReference type="AlphaFoldDB" id="H2Z5V3"/>
<evidence type="ECO:0000313" key="9">
    <source>
        <dbReference type="Ensembl" id="ENSCSAVP00000012965.1"/>
    </source>
</evidence>
<accession>H2Z5V3</accession>
<dbReference type="Gene3D" id="1.10.10.500">
    <property type="entry name" value="Homeo-prospero domain"/>
    <property type="match status" value="1"/>
</dbReference>
<keyword evidence="6" id="KW-0539">Nucleus</keyword>
<dbReference type="GO" id="GO:0005737">
    <property type="term" value="C:cytoplasm"/>
    <property type="evidence" value="ECO:0007669"/>
    <property type="project" value="UniProtKB-ARBA"/>
</dbReference>
<dbReference type="InterPro" id="IPR039350">
    <property type="entry name" value="Prospero_homeodomain"/>
</dbReference>
<feature type="region of interest" description="Disordered" evidence="7">
    <location>
        <begin position="1"/>
        <end position="96"/>
    </location>
</feature>
<dbReference type="FunFam" id="1.10.10.500:FF:000001">
    <property type="entry name" value="Prospero homeobox protein 1"/>
    <property type="match status" value="1"/>
</dbReference>
<dbReference type="InterPro" id="IPR037131">
    <property type="entry name" value="Homeo_prospero_dom_sf"/>
</dbReference>
<dbReference type="GO" id="GO:0000981">
    <property type="term" value="F:DNA-binding transcription factor activity, RNA polymerase II-specific"/>
    <property type="evidence" value="ECO:0007669"/>
    <property type="project" value="TreeGrafter"/>
</dbReference>
<name>H2Z5V3_CIOSA</name>
<dbReference type="GeneTree" id="ENSGT00940000154790"/>
<keyword evidence="3" id="KW-0238">DNA-binding</keyword>
<dbReference type="GO" id="GO:0007417">
    <property type="term" value="P:central nervous system development"/>
    <property type="evidence" value="ECO:0007669"/>
    <property type="project" value="UniProtKB-ARBA"/>
</dbReference>
<sequence length="426" mass="48221">DSPQLRPLSLVTRKVAPDRNPSPPSLELKPSDTEASEYGSISQLNSRHPASAVNLHQKSSNTSPLLQSSLSYTHGFSGSPKHTEPKHHYTSREASLSKDSSFFVPGTWPASSESSAFSQASTRAASPMSDRYSRFMKCEDVRNKIRTATQHNTPLSSMMGNQMFRKTIYPPISSTSSIYPFPSPQLPFPIHPMFQPGQLARALASDYGRIRENFDSASGLRFISTRTPTRDTMKQRGSLLGGHMDSKCVSPDFGGNCPDNRHIQEGLTPQHLKKAKLMFFYTRYPSANMLKAYFSDVKFSRATTSQLIKWFSNFREFYYIQMEKFARQALTEGVTDVGQIVVTRESEIMRVLNLHYNKSNDFRVPDQFIDVTQTSLQEFHQSIKSGKDRDPAWKKVIYKVICKLDHEVPDIFKTPNVLDRLCDAHL</sequence>
<dbReference type="Pfam" id="PF05044">
    <property type="entry name" value="HPD"/>
    <property type="match status" value="1"/>
</dbReference>
<dbReference type="InterPro" id="IPR009057">
    <property type="entry name" value="Homeodomain-like_sf"/>
</dbReference>
<evidence type="ECO:0000259" key="8">
    <source>
        <dbReference type="PROSITE" id="PS51818"/>
    </source>
</evidence>
<organism evidence="9 10">
    <name type="scientific">Ciona savignyi</name>
    <name type="common">Pacific transparent sea squirt</name>
    <dbReference type="NCBI Taxonomy" id="51511"/>
    <lineage>
        <taxon>Eukaryota</taxon>
        <taxon>Metazoa</taxon>
        <taxon>Chordata</taxon>
        <taxon>Tunicata</taxon>
        <taxon>Ascidiacea</taxon>
        <taxon>Phlebobranchia</taxon>
        <taxon>Cionidae</taxon>
        <taxon>Ciona</taxon>
    </lineage>
</organism>
<dbReference type="HOGENOM" id="CLU_644874_0_0_1"/>
<dbReference type="SUPFAM" id="SSF46689">
    <property type="entry name" value="Homeodomain-like"/>
    <property type="match status" value="1"/>
</dbReference>
<dbReference type="STRING" id="51511.ENSCSAVP00000012965"/>
<dbReference type="GO" id="GO:0005634">
    <property type="term" value="C:nucleus"/>
    <property type="evidence" value="ECO:0007669"/>
    <property type="project" value="UniProtKB-SubCell"/>
</dbReference>
<keyword evidence="2" id="KW-0805">Transcription regulation</keyword>
<evidence type="ECO:0000313" key="10">
    <source>
        <dbReference type="Proteomes" id="UP000007875"/>
    </source>
</evidence>
<keyword evidence="10" id="KW-1185">Reference proteome</keyword>
<dbReference type="PROSITE" id="PS51818">
    <property type="entry name" value="HOMEO_PROSPERO"/>
    <property type="match status" value="1"/>
</dbReference>
<evidence type="ECO:0000256" key="4">
    <source>
        <dbReference type="ARBA" id="ARBA00023155"/>
    </source>
</evidence>
<evidence type="ECO:0000256" key="2">
    <source>
        <dbReference type="ARBA" id="ARBA00023015"/>
    </source>
</evidence>
<evidence type="ECO:0000256" key="6">
    <source>
        <dbReference type="ARBA" id="ARBA00023242"/>
    </source>
</evidence>
<dbReference type="InterPro" id="IPR023082">
    <property type="entry name" value="Homeo_prospero_dom"/>
</dbReference>
<dbReference type="GO" id="GO:0000978">
    <property type="term" value="F:RNA polymerase II cis-regulatory region sequence-specific DNA binding"/>
    <property type="evidence" value="ECO:0007669"/>
    <property type="project" value="TreeGrafter"/>
</dbReference>
<dbReference type="InParanoid" id="H2Z5V3"/>
<feature type="domain" description="Prospero" evidence="8">
    <location>
        <begin position="264"/>
        <end position="422"/>
    </location>
</feature>
<keyword evidence="5" id="KW-0804">Transcription</keyword>
<dbReference type="PANTHER" id="PTHR12198:SF0">
    <property type="entry name" value="HOMEOBOX PROTEIN PROSPERO"/>
    <property type="match status" value="1"/>
</dbReference>
<feature type="compositionally biased region" description="Polar residues" evidence="7">
    <location>
        <begin position="39"/>
        <end position="76"/>
    </location>
</feature>
<dbReference type="OMA" id="NKSNDFR"/>
<dbReference type="GO" id="GO:0035295">
    <property type="term" value="P:tube development"/>
    <property type="evidence" value="ECO:0007669"/>
    <property type="project" value="UniProtKB-ARBA"/>
</dbReference>
<keyword evidence="4" id="KW-0371">Homeobox</keyword>
<evidence type="ECO:0000256" key="7">
    <source>
        <dbReference type="SAM" id="MobiDB-lite"/>
    </source>
</evidence>
<dbReference type="eggNOG" id="KOG3779">
    <property type="taxonomic scope" value="Eukaryota"/>
</dbReference>
<evidence type="ECO:0000256" key="3">
    <source>
        <dbReference type="ARBA" id="ARBA00023125"/>
    </source>
</evidence>
<comment type="subcellular location">
    <subcellularLocation>
        <location evidence="1">Nucleus</location>
    </subcellularLocation>
</comment>
<feature type="compositionally biased region" description="Basic and acidic residues" evidence="7">
    <location>
        <begin position="81"/>
        <end position="91"/>
    </location>
</feature>
<reference evidence="9" key="2">
    <citation type="submission" date="2025-08" db="UniProtKB">
        <authorList>
            <consortium name="Ensembl"/>
        </authorList>
    </citation>
    <scope>IDENTIFICATION</scope>
</reference>